<dbReference type="GO" id="GO:0003677">
    <property type="term" value="F:DNA binding"/>
    <property type="evidence" value="ECO:0007669"/>
    <property type="project" value="UniProtKB-KW"/>
</dbReference>
<evidence type="ECO:0000259" key="4">
    <source>
        <dbReference type="PROSITE" id="PS51000"/>
    </source>
</evidence>
<accession>A0A5P9Q777</accession>
<dbReference type="PANTHER" id="PTHR30363">
    <property type="entry name" value="HTH-TYPE TRANSCRIPTIONAL REGULATOR SRLR-RELATED"/>
    <property type="match status" value="1"/>
</dbReference>
<keyword evidence="3" id="KW-0804">Transcription</keyword>
<dbReference type="SMART" id="SM00420">
    <property type="entry name" value="HTH_DEOR"/>
    <property type="match status" value="1"/>
</dbReference>
<sequence length="271" mass="27690">MLVAERTAVDEDEHAVHPFARRRAIVEHVRANRVASLHDLARLTRASEATIRRDLRRLDAEGLLVRHRGGASLTHAAAAAPAAAATTDDEADDAPSLRTIATLAAALVRPGDTVALSAGPCARAVARELADVPGLTVVTNALVVAVELSASDAEVILTGGTTQPGTLALVGPVAEASLRGIRVDHAFVGADGLTATHGLSVRTPLLASITRALAETAGQVVALAPTPTLGRDATIVAVPAERLSQVVTDARDGSGLTSMRGAPFARLAPGS</sequence>
<dbReference type="InterPro" id="IPR036390">
    <property type="entry name" value="WH_DNA-bd_sf"/>
</dbReference>
<dbReference type="PANTHER" id="PTHR30363:SF44">
    <property type="entry name" value="AGA OPERON TRANSCRIPTIONAL REPRESSOR-RELATED"/>
    <property type="match status" value="1"/>
</dbReference>
<dbReference type="KEGG" id="lxl:KDY119_00620"/>
<dbReference type="InterPro" id="IPR018356">
    <property type="entry name" value="Tscrpt_reg_HTH_DeoR_CS"/>
</dbReference>
<dbReference type="InterPro" id="IPR037171">
    <property type="entry name" value="NagB/RpiA_transferase-like"/>
</dbReference>
<dbReference type="InterPro" id="IPR001034">
    <property type="entry name" value="DeoR_HTH"/>
</dbReference>
<dbReference type="PROSITE" id="PS00894">
    <property type="entry name" value="HTH_DEOR_1"/>
    <property type="match status" value="1"/>
</dbReference>
<evidence type="ECO:0000313" key="6">
    <source>
        <dbReference type="Proteomes" id="UP000326702"/>
    </source>
</evidence>
<evidence type="ECO:0000256" key="1">
    <source>
        <dbReference type="ARBA" id="ARBA00023015"/>
    </source>
</evidence>
<dbReference type="PROSITE" id="PS51000">
    <property type="entry name" value="HTH_DEOR_2"/>
    <property type="match status" value="1"/>
</dbReference>
<dbReference type="EMBL" id="CP045529">
    <property type="protein sequence ID" value="QFU97126.1"/>
    <property type="molecule type" value="Genomic_DNA"/>
</dbReference>
<dbReference type="AlphaFoldDB" id="A0A5P9Q777"/>
<dbReference type="Pfam" id="PF08220">
    <property type="entry name" value="HTH_DeoR"/>
    <property type="match status" value="1"/>
</dbReference>
<dbReference type="RefSeq" id="WP_051136822.1">
    <property type="nucleotide sequence ID" value="NZ_BAABIH010000013.1"/>
</dbReference>
<evidence type="ECO:0000256" key="3">
    <source>
        <dbReference type="ARBA" id="ARBA00023163"/>
    </source>
</evidence>
<dbReference type="InterPro" id="IPR036388">
    <property type="entry name" value="WH-like_DNA-bd_sf"/>
</dbReference>
<keyword evidence="6" id="KW-1185">Reference proteome</keyword>
<dbReference type="SUPFAM" id="SSF100950">
    <property type="entry name" value="NagB/RpiA/CoA transferase-like"/>
    <property type="match status" value="1"/>
</dbReference>
<dbReference type="GO" id="GO:0003700">
    <property type="term" value="F:DNA-binding transcription factor activity"/>
    <property type="evidence" value="ECO:0007669"/>
    <property type="project" value="InterPro"/>
</dbReference>
<protein>
    <submittedName>
        <fullName evidence="5">HTH-type transcriptional regulator GlpR</fullName>
    </submittedName>
</protein>
<dbReference type="SMART" id="SM01134">
    <property type="entry name" value="DeoRC"/>
    <property type="match status" value="1"/>
</dbReference>
<keyword evidence="1" id="KW-0805">Transcription regulation</keyword>
<gene>
    <name evidence="5" type="ORF">KDY119_00620</name>
</gene>
<dbReference type="SUPFAM" id="SSF46785">
    <property type="entry name" value="Winged helix' DNA-binding domain"/>
    <property type="match status" value="1"/>
</dbReference>
<name>A0A5P9Q777_9MICO</name>
<evidence type="ECO:0000256" key="2">
    <source>
        <dbReference type="ARBA" id="ARBA00023125"/>
    </source>
</evidence>
<reference evidence="5 6" key="1">
    <citation type="submission" date="2019-10" db="EMBL/GenBank/DDBJ databases">
        <title>Genome sequence of Luteimicrobium xylanilyticum HY-24.</title>
        <authorList>
            <person name="Kim D.Y."/>
            <person name="Park H.-Y."/>
        </authorList>
    </citation>
    <scope>NUCLEOTIDE SEQUENCE [LARGE SCALE GENOMIC DNA]</scope>
    <source>
        <strain evidence="5 6">HY-24</strain>
    </source>
</reference>
<organism evidence="5 6">
    <name type="scientific">Luteimicrobium xylanilyticum</name>
    <dbReference type="NCBI Taxonomy" id="1133546"/>
    <lineage>
        <taxon>Bacteria</taxon>
        <taxon>Bacillati</taxon>
        <taxon>Actinomycetota</taxon>
        <taxon>Actinomycetes</taxon>
        <taxon>Micrococcales</taxon>
        <taxon>Luteimicrobium</taxon>
    </lineage>
</organism>
<dbReference type="InterPro" id="IPR050313">
    <property type="entry name" value="Carb_Metab_HTH_regulators"/>
</dbReference>
<keyword evidence="2" id="KW-0238">DNA-binding</keyword>
<feature type="domain" description="HTH deoR-type" evidence="4">
    <location>
        <begin position="18"/>
        <end position="73"/>
    </location>
</feature>
<dbReference type="OrthoDB" id="7688673at2"/>
<dbReference type="InterPro" id="IPR014036">
    <property type="entry name" value="DeoR-like_C"/>
</dbReference>
<evidence type="ECO:0000313" key="5">
    <source>
        <dbReference type="EMBL" id="QFU97126.1"/>
    </source>
</evidence>
<dbReference type="Pfam" id="PF00455">
    <property type="entry name" value="DeoRC"/>
    <property type="match status" value="1"/>
</dbReference>
<dbReference type="PRINTS" id="PR00037">
    <property type="entry name" value="HTHLACR"/>
</dbReference>
<proteinExistence type="predicted"/>
<dbReference type="Gene3D" id="1.10.10.10">
    <property type="entry name" value="Winged helix-like DNA-binding domain superfamily/Winged helix DNA-binding domain"/>
    <property type="match status" value="1"/>
</dbReference>
<dbReference type="Proteomes" id="UP000326702">
    <property type="component" value="Chromosome"/>
</dbReference>